<protein>
    <recommendedName>
        <fullName evidence="2">PNPLA domain-containing protein</fullName>
    </recommendedName>
</protein>
<proteinExistence type="predicted"/>
<comment type="caution">
    <text evidence="1">The sequence shown here is derived from an EMBL/GenBank/DDBJ whole genome shotgun (WGS) entry which is preliminary data.</text>
</comment>
<reference evidence="1" key="1">
    <citation type="journal article" date="2014" name="Front. Microbiol.">
        <title>High frequency of phylogenetically diverse reductive dehalogenase-homologous genes in deep subseafloor sedimentary metagenomes.</title>
        <authorList>
            <person name="Kawai M."/>
            <person name="Futagami T."/>
            <person name="Toyoda A."/>
            <person name="Takaki Y."/>
            <person name="Nishi S."/>
            <person name="Hori S."/>
            <person name="Arai W."/>
            <person name="Tsubouchi T."/>
            <person name="Morono Y."/>
            <person name="Uchiyama I."/>
            <person name="Ito T."/>
            <person name="Fujiyama A."/>
            <person name="Inagaki F."/>
            <person name="Takami H."/>
        </authorList>
    </citation>
    <scope>NUCLEOTIDE SEQUENCE</scope>
    <source>
        <strain evidence="1">Expedition CK06-06</strain>
    </source>
</reference>
<organism evidence="1">
    <name type="scientific">marine sediment metagenome</name>
    <dbReference type="NCBI Taxonomy" id="412755"/>
    <lineage>
        <taxon>unclassified sequences</taxon>
        <taxon>metagenomes</taxon>
        <taxon>ecological metagenomes</taxon>
    </lineage>
</organism>
<accession>X0TN39</accession>
<dbReference type="EMBL" id="BARS01013250">
    <property type="protein sequence ID" value="GAF94948.1"/>
    <property type="molecule type" value="Genomic_DNA"/>
</dbReference>
<name>X0TN39_9ZZZZ</name>
<sequence length="110" mass="12578">VTIQQEYYVDGAVIDNFPVKPIRELCEKIIGINIMPNSQVQEIKGIRDVAMRTFQLYVHAMNSDRTAACDLLIEPVDIAGFGYLGSRRGMEMYRIGYTAAKKQLETFKNW</sequence>
<evidence type="ECO:0008006" key="2">
    <source>
        <dbReference type="Google" id="ProtNLM"/>
    </source>
</evidence>
<dbReference type="AlphaFoldDB" id="X0TN39"/>
<feature type="non-terminal residue" evidence="1">
    <location>
        <position position="1"/>
    </location>
</feature>
<gene>
    <name evidence="1" type="ORF">S01H1_23131</name>
</gene>
<dbReference type="InterPro" id="IPR016035">
    <property type="entry name" value="Acyl_Trfase/lysoPLipase"/>
</dbReference>
<dbReference type="SUPFAM" id="SSF52151">
    <property type="entry name" value="FabD/lysophospholipase-like"/>
    <property type="match status" value="1"/>
</dbReference>
<evidence type="ECO:0000313" key="1">
    <source>
        <dbReference type="EMBL" id="GAF94948.1"/>
    </source>
</evidence>